<evidence type="ECO:0008006" key="3">
    <source>
        <dbReference type="Google" id="ProtNLM"/>
    </source>
</evidence>
<keyword evidence="1" id="KW-0812">Transmembrane</keyword>
<protein>
    <recommendedName>
        <fullName evidence="3">Transmembrane protein</fullName>
    </recommendedName>
</protein>
<sequence length="170" mass="20046">MSYYFFLYSIFHYFYQFIPALMVFFFHNCVQGYFIAVILIQVIHIDGLRNYLFNAFNAIHFFYIYFIQQFFTFLIQSPAANNYSFLIQGKFDAWIDINTYIGICSYVFLIEAEEKIAAENQKHKACSIDISISSKNKPSFQNIHVIKAYLHALVHPFKSFNIAKCAIFSH</sequence>
<comment type="caution">
    <text evidence="2">The sequence shown here is derived from an EMBL/GenBank/DDBJ whole genome shotgun (WGS) entry which is preliminary data.</text>
</comment>
<accession>A0A645H1G4</accession>
<evidence type="ECO:0000256" key="1">
    <source>
        <dbReference type="SAM" id="Phobius"/>
    </source>
</evidence>
<proteinExistence type="predicted"/>
<gene>
    <name evidence="2" type="ORF">SDC9_179804</name>
</gene>
<dbReference type="EMBL" id="VSSQ01084268">
    <property type="protein sequence ID" value="MPN32326.1"/>
    <property type="molecule type" value="Genomic_DNA"/>
</dbReference>
<evidence type="ECO:0000313" key="2">
    <source>
        <dbReference type="EMBL" id="MPN32326.1"/>
    </source>
</evidence>
<reference evidence="2" key="1">
    <citation type="submission" date="2019-08" db="EMBL/GenBank/DDBJ databases">
        <authorList>
            <person name="Kucharzyk K."/>
            <person name="Murdoch R.W."/>
            <person name="Higgins S."/>
            <person name="Loffler F."/>
        </authorList>
    </citation>
    <scope>NUCLEOTIDE SEQUENCE</scope>
</reference>
<keyword evidence="1" id="KW-1133">Transmembrane helix</keyword>
<organism evidence="2">
    <name type="scientific">bioreactor metagenome</name>
    <dbReference type="NCBI Taxonomy" id="1076179"/>
    <lineage>
        <taxon>unclassified sequences</taxon>
        <taxon>metagenomes</taxon>
        <taxon>ecological metagenomes</taxon>
    </lineage>
</organism>
<name>A0A645H1G4_9ZZZZ</name>
<feature type="transmembrane region" description="Helical" evidence="1">
    <location>
        <begin position="58"/>
        <end position="75"/>
    </location>
</feature>
<keyword evidence="1" id="KW-0472">Membrane</keyword>
<dbReference type="AlphaFoldDB" id="A0A645H1G4"/>